<evidence type="ECO:0000313" key="2">
    <source>
        <dbReference type="EMBL" id="MEV4927559.1"/>
    </source>
</evidence>
<proteinExistence type="predicted"/>
<comment type="caution">
    <text evidence="2">The sequence shown here is derived from an EMBL/GenBank/DDBJ whole genome shotgun (WGS) entry which is preliminary data.</text>
</comment>
<accession>A0ABV3J4E5</accession>
<keyword evidence="3" id="KW-1185">Reference proteome</keyword>
<dbReference type="Pfam" id="PF01636">
    <property type="entry name" value="APH"/>
    <property type="match status" value="1"/>
</dbReference>
<protein>
    <submittedName>
        <fullName evidence="2">Aminoglycoside phosphotransferase family protein</fullName>
        <ecNumber evidence="2">2.7.1.-</ecNumber>
    </submittedName>
</protein>
<dbReference type="GO" id="GO:0016740">
    <property type="term" value="F:transferase activity"/>
    <property type="evidence" value="ECO:0007669"/>
    <property type="project" value="UniProtKB-KW"/>
</dbReference>
<dbReference type="Proteomes" id="UP001552479">
    <property type="component" value="Unassembled WGS sequence"/>
</dbReference>
<sequence length="180" mass="20563">MATEVGEALAVLHSLDHAPLTDVLGPENWDTALTERRTRAVERQRERDLPEQWLEQIPDFLDSVPLATDRPRSLLHTEVMRQHLIVDPDDWRLTGLIDFEPAMIGDRAYDFVGVGLYVSCGDPRLLGRVLKAYGHEFDPRELLAHTLLHVYSNLPRYFKDLPEPPEPTLDSLAETWFGAK</sequence>
<dbReference type="Gene3D" id="3.90.1200.10">
    <property type="match status" value="1"/>
</dbReference>
<reference evidence="2 3" key="1">
    <citation type="submission" date="2024-06" db="EMBL/GenBank/DDBJ databases">
        <title>The Natural Products Discovery Center: Release of the First 8490 Sequenced Strains for Exploring Actinobacteria Biosynthetic Diversity.</title>
        <authorList>
            <person name="Kalkreuter E."/>
            <person name="Kautsar S.A."/>
            <person name="Yang D."/>
            <person name="Bader C.D."/>
            <person name="Teijaro C.N."/>
            <person name="Fluegel L."/>
            <person name="Davis C.M."/>
            <person name="Simpson J.R."/>
            <person name="Lauterbach L."/>
            <person name="Steele A.D."/>
            <person name="Gui C."/>
            <person name="Meng S."/>
            <person name="Li G."/>
            <person name="Viehrig K."/>
            <person name="Ye F."/>
            <person name="Su P."/>
            <person name="Kiefer A.F."/>
            <person name="Nichols A."/>
            <person name="Cepeda A.J."/>
            <person name="Yan W."/>
            <person name="Fan B."/>
            <person name="Jiang Y."/>
            <person name="Adhikari A."/>
            <person name="Zheng C.-J."/>
            <person name="Schuster L."/>
            <person name="Cowan T.M."/>
            <person name="Smanski M.J."/>
            <person name="Chevrette M.G."/>
            <person name="De Carvalho L.P.S."/>
            <person name="Shen B."/>
        </authorList>
    </citation>
    <scope>NUCLEOTIDE SEQUENCE [LARGE SCALE GENOMIC DNA]</scope>
    <source>
        <strain evidence="2 3">NPDC053791</strain>
    </source>
</reference>
<feature type="domain" description="Aminoglycoside phosphotransferase" evidence="1">
    <location>
        <begin position="2"/>
        <end position="142"/>
    </location>
</feature>
<dbReference type="SUPFAM" id="SSF56112">
    <property type="entry name" value="Protein kinase-like (PK-like)"/>
    <property type="match status" value="1"/>
</dbReference>
<dbReference type="EC" id="2.7.1.-" evidence="2"/>
<name>A0ABV3J4E5_9ACTN</name>
<gene>
    <name evidence="2" type="ORF">AB0L03_32935</name>
</gene>
<organism evidence="2 3">
    <name type="scientific">Streptomyces roseoverticillatus</name>
    <dbReference type="NCBI Taxonomy" id="66429"/>
    <lineage>
        <taxon>Bacteria</taxon>
        <taxon>Bacillati</taxon>
        <taxon>Actinomycetota</taxon>
        <taxon>Actinomycetes</taxon>
        <taxon>Kitasatosporales</taxon>
        <taxon>Streptomycetaceae</taxon>
        <taxon>Streptomyces</taxon>
    </lineage>
</organism>
<dbReference type="InterPro" id="IPR002575">
    <property type="entry name" value="Aminoglycoside_PTrfase"/>
</dbReference>
<dbReference type="RefSeq" id="WP_366090680.1">
    <property type="nucleotide sequence ID" value="NZ_JBFASG010000053.1"/>
</dbReference>
<keyword evidence="2" id="KW-0808">Transferase</keyword>
<evidence type="ECO:0000259" key="1">
    <source>
        <dbReference type="Pfam" id="PF01636"/>
    </source>
</evidence>
<dbReference type="EMBL" id="JBFASG010000053">
    <property type="protein sequence ID" value="MEV4927559.1"/>
    <property type="molecule type" value="Genomic_DNA"/>
</dbReference>
<dbReference type="InterPro" id="IPR011009">
    <property type="entry name" value="Kinase-like_dom_sf"/>
</dbReference>
<evidence type="ECO:0000313" key="3">
    <source>
        <dbReference type="Proteomes" id="UP001552479"/>
    </source>
</evidence>